<dbReference type="InterPro" id="IPR011051">
    <property type="entry name" value="RmlC_Cupin_sf"/>
</dbReference>
<dbReference type="GO" id="GO:0004411">
    <property type="term" value="F:homogentisate 1,2-dioxygenase activity"/>
    <property type="evidence" value="ECO:0007669"/>
    <property type="project" value="UniProtKB-EC"/>
</dbReference>
<evidence type="ECO:0000256" key="4">
    <source>
        <dbReference type="ARBA" id="ARBA00022964"/>
    </source>
</evidence>
<dbReference type="AlphaFoldDB" id="C5LG36"/>
<dbReference type="PANTHER" id="PTHR11056">
    <property type="entry name" value="HOMOGENTISATE 1,2-DIOXYGENASE"/>
    <property type="match status" value="1"/>
</dbReference>
<gene>
    <name evidence="8" type="ORF">Pmar_PMAR021796</name>
</gene>
<protein>
    <recommendedName>
        <fullName evidence="2">homogentisate 1,2-dioxygenase</fullName>
        <ecNumber evidence="2">1.13.11.5</ecNumber>
    </recommendedName>
</protein>
<dbReference type="EMBL" id="GG681723">
    <property type="protein sequence ID" value="EER04291.1"/>
    <property type="molecule type" value="Genomic_DNA"/>
</dbReference>
<organism evidence="9">
    <name type="scientific">Perkinsus marinus (strain ATCC 50983 / TXsc)</name>
    <dbReference type="NCBI Taxonomy" id="423536"/>
    <lineage>
        <taxon>Eukaryota</taxon>
        <taxon>Sar</taxon>
        <taxon>Alveolata</taxon>
        <taxon>Perkinsozoa</taxon>
        <taxon>Perkinsea</taxon>
        <taxon>Perkinsida</taxon>
        <taxon>Perkinsidae</taxon>
        <taxon>Perkinsus</taxon>
    </lineage>
</organism>
<dbReference type="SUPFAM" id="SSF51182">
    <property type="entry name" value="RmlC-like cupins"/>
    <property type="match status" value="1"/>
</dbReference>
<dbReference type="GO" id="GO:0006559">
    <property type="term" value="P:L-phenylalanine catabolic process"/>
    <property type="evidence" value="ECO:0007669"/>
    <property type="project" value="UniProtKB-UniPathway"/>
</dbReference>
<dbReference type="Proteomes" id="UP000007800">
    <property type="component" value="Unassembled WGS sequence"/>
</dbReference>
<reference evidence="8 9" key="1">
    <citation type="submission" date="2008-07" db="EMBL/GenBank/DDBJ databases">
        <authorList>
            <person name="El-Sayed N."/>
            <person name="Caler E."/>
            <person name="Inman J."/>
            <person name="Amedeo P."/>
            <person name="Hass B."/>
            <person name="Wortman J."/>
        </authorList>
    </citation>
    <scope>NUCLEOTIDE SEQUENCE [LARGE SCALE GENOMIC DNA]</scope>
    <source>
        <strain evidence="9">ATCC 50983 / TXsc</strain>
    </source>
</reference>
<dbReference type="OrthoDB" id="423788at2759"/>
<dbReference type="UniPathway" id="UPA00139">
    <property type="reaction ID" value="UER00339"/>
</dbReference>
<dbReference type="GO" id="GO:0006570">
    <property type="term" value="P:tyrosine metabolic process"/>
    <property type="evidence" value="ECO:0007669"/>
    <property type="project" value="InterPro"/>
</dbReference>
<feature type="non-terminal residue" evidence="8">
    <location>
        <position position="83"/>
    </location>
</feature>
<keyword evidence="5" id="KW-0560">Oxidoreductase</keyword>
<evidence type="ECO:0000313" key="8">
    <source>
        <dbReference type="EMBL" id="EER04291.1"/>
    </source>
</evidence>
<dbReference type="PANTHER" id="PTHR11056:SF0">
    <property type="entry name" value="HOMOGENTISATE 1,2-DIOXYGENASE"/>
    <property type="match status" value="1"/>
</dbReference>
<accession>C5LG36</accession>
<evidence type="ECO:0000259" key="7">
    <source>
        <dbReference type="Pfam" id="PF20510"/>
    </source>
</evidence>
<dbReference type="GeneID" id="9036856"/>
<name>C5LG36_PERM5</name>
<evidence type="ECO:0000313" key="9">
    <source>
        <dbReference type="Proteomes" id="UP000007800"/>
    </source>
</evidence>
<keyword evidence="9" id="KW-1185">Reference proteome</keyword>
<feature type="domain" description="Homogentisate 1,2-dioxygenase N-terminal" evidence="7">
    <location>
        <begin position="2"/>
        <end position="72"/>
    </location>
</feature>
<dbReference type="InterPro" id="IPR046452">
    <property type="entry name" value="HgmA_N"/>
</dbReference>
<evidence type="ECO:0000256" key="6">
    <source>
        <dbReference type="ARBA" id="ARBA00023004"/>
    </source>
</evidence>
<keyword evidence="6" id="KW-0408">Iron</keyword>
<keyword evidence="4 8" id="KW-0223">Dioxygenase</keyword>
<dbReference type="InParanoid" id="C5LG36"/>
<sequence>YQYVGGYQNFLMTELLPNAVPRNQNSPSRPAYGLYPEIISGTAFTAPRNSNYYTWMYRKYPSVSQLSRLTRDNDGGGSSLYRT</sequence>
<dbReference type="GO" id="GO:0046872">
    <property type="term" value="F:metal ion binding"/>
    <property type="evidence" value="ECO:0007669"/>
    <property type="project" value="UniProtKB-KW"/>
</dbReference>
<dbReference type="InterPro" id="IPR005708">
    <property type="entry name" value="Homogentis_dOase"/>
</dbReference>
<dbReference type="RefSeq" id="XP_002772475.1">
    <property type="nucleotide sequence ID" value="XM_002772429.1"/>
</dbReference>
<dbReference type="GO" id="GO:0005737">
    <property type="term" value="C:cytoplasm"/>
    <property type="evidence" value="ECO:0007669"/>
    <property type="project" value="TreeGrafter"/>
</dbReference>
<evidence type="ECO:0000256" key="2">
    <source>
        <dbReference type="ARBA" id="ARBA00013127"/>
    </source>
</evidence>
<comment type="pathway">
    <text evidence="1">Amino-acid degradation; L-phenylalanine degradation; acetoacetate and fumarate from L-phenylalanine: step 4/6.</text>
</comment>
<feature type="non-terminal residue" evidence="8">
    <location>
        <position position="1"/>
    </location>
</feature>
<evidence type="ECO:0000256" key="5">
    <source>
        <dbReference type="ARBA" id="ARBA00023002"/>
    </source>
</evidence>
<evidence type="ECO:0000256" key="1">
    <source>
        <dbReference type="ARBA" id="ARBA00004704"/>
    </source>
</evidence>
<evidence type="ECO:0000256" key="3">
    <source>
        <dbReference type="ARBA" id="ARBA00022723"/>
    </source>
</evidence>
<dbReference type="EC" id="1.13.11.5" evidence="2"/>
<proteinExistence type="predicted"/>
<dbReference type="Pfam" id="PF20510">
    <property type="entry name" value="HgmA_N"/>
    <property type="match status" value="1"/>
</dbReference>
<keyword evidence="3" id="KW-0479">Metal-binding</keyword>